<gene>
    <name evidence="7" type="ORF">PENTCL1PPCAC_1733</name>
</gene>
<evidence type="ECO:0000256" key="3">
    <source>
        <dbReference type="ARBA" id="ARBA00023242"/>
    </source>
</evidence>
<dbReference type="GO" id="GO:0005634">
    <property type="term" value="C:nucleus"/>
    <property type="evidence" value="ECO:0007669"/>
    <property type="project" value="UniProtKB-SubCell"/>
</dbReference>
<dbReference type="SUPFAM" id="SSF54928">
    <property type="entry name" value="RNA-binding domain, RBD"/>
    <property type="match status" value="1"/>
</dbReference>
<dbReference type="InterPro" id="IPR000504">
    <property type="entry name" value="RRM_dom"/>
</dbReference>
<feature type="non-terminal residue" evidence="7">
    <location>
        <position position="1"/>
    </location>
</feature>
<dbReference type="GO" id="GO:0007399">
    <property type="term" value="P:nervous system development"/>
    <property type="evidence" value="ECO:0007669"/>
    <property type="project" value="InterPro"/>
</dbReference>
<dbReference type="Proteomes" id="UP001432027">
    <property type="component" value="Unassembled WGS sequence"/>
</dbReference>
<comment type="subcellular location">
    <subcellularLocation>
        <location evidence="1">Nucleus</location>
    </subcellularLocation>
</comment>
<protein>
    <recommendedName>
        <fullName evidence="6">RRM domain-containing protein</fullName>
    </recommendedName>
</protein>
<dbReference type="AlphaFoldDB" id="A0AAV5SFU9"/>
<dbReference type="InterPro" id="IPR035979">
    <property type="entry name" value="RBD_domain_sf"/>
</dbReference>
<evidence type="ECO:0000256" key="5">
    <source>
        <dbReference type="SAM" id="MobiDB-lite"/>
    </source>
</evidence>
<reference evidence="7" key="1">
    <citation type="submission" date="2023-10" db="EMBL/GenBank/DDBJ databases">
        <title>Genome assembly of Pristionchus species.</title>
        <authorList>
            <person name="Yoshida K."/>
            <person name="Sommer R.J."/>
        </authorList>
    </citation>
    <scope>NUCLEOTIDE SEQUENCE</scope>
    <source>
        <strain evidence="7">RS0144</strain>
    </source>
</reference>
<evidence type="ECO:0000313" key="7">
    <source>
        <dbReference type="EMBL" id="GMS79558.1"/>
    </source>
</evidence>
<dbReference type="GO" id="GO:0005737">
    <property type="term" value="C:cytoplasm"/>
    <property type="evidence" value="ECO:0007669"/>
    <property type="project" value="TreeGrafter"/>
</dbReference>
<dbReference type="EMBL" id="BTSX01000001">
    <property type="protein sequence ID" value="GMS79558.1"/>
    <property type="molecule type" value="Genomic_DNA"/>
</dbReference>
<dbReference type="InterPro" id="IPR012677">
    <property type="entry name" value="Nucleotide-bd_a/b_plait_sf"/>
</dbReference>
<evidence type="ECO:0000259" key="6">
    <source>
        <dbReference type="PROSITE" id="PS50102"/>
    </source>
</evidence>
<dbReference type="InterPro" id="IPR047131">
    <property type="entry name" value="RBFOX1-like"/>
</dbReference>
<feature type="non-terminal residue" evidence="7">
    <location>
        <position position="161"/>
    </location>
</feature>
<dbReference type="GO" id="GO:0003729">
    <property type="term" value="F:mRNA binding"/>
    <property type="evidence" value="ECO:0007669"/>
    <property type="project" value="TreeGrafter"/>
</dbReference>
<comment type="caution">
    <text evidence="7">The sequence shown here is derived from an EMBL/GenBank/DDBJ whole genome shotgun (WGS) entry which is preliminary data.</text>
</comment>
<dbReference type="SMART" id="SM00360">
    <property type="entry name" value="RRM"/>
    <property type="match status" value="1"/>
</dbReference>
<dbReference type="PANTHER" id="PTHR15597">
    <property type="entry name" value="ATAXIN 2-BINDING PROTEIN 1-RELATED"/>
    <property type="match status" value="1"/>
</dbReference>
<name>A0AAV5SFU9_9BILA</name>
<dbReference type="PROSITE" id="PS50102">
    <property type="entry name" value="RRM"/>
    <property type="match status" value="1"/>
</dbReference>
<dbReference type="Pfam" id="PF00076">
    <property type="entry name" value="RRM_1"/>
    <property type="match status" value="1"/>
</dbReference>
<feature type="domain" description="RRM" evidence="6">
    <location>
        <begin position="36"/>
        <end position="112"/>
    </location>
</feature>
<proteinExistence type="predicted"/>
<dbReference type="GO" id="GO:0000381">
    <property type="term" value="P:regulation of alternative mRNA splicing, via spliceosome"/>
    <property type="evidence" value="ECO:0007669"/>
    <property type="project" value="InterPro"/>
</dbReference>
<evidence type="ECO:0000256" key="2">
    <source>
        <dbReference type="ARBA" id="ARBA00022884"/>
    </source>
</evidence>
<organism evidence="7 8">
    <name type="scientific">Pristionchus entomophagus</name>
    <dbReference type="NCBI Taxonomy" id="358040"/>
    <lineage>
        <taxon>Eukaryota</taxon>
        <taxon>Metazoa</taxon>
        <taxon>Ecdysozoa</taxon>
        <taxon>Nematoda</taxon>
        <taxon>Chromadorea</taxon>
        <taxon>Rhabditida</taxon>
        <taxon>Rhabditina</taxon>
        <taxon>Diplogasteromorpha</taxon>
        <taxon>Diplogasteroidea</taxon>
        <taxon>Neodiplogasteridae</taxon>
        <taxon>Pristionchus</taxon>
    </lineage>
</organism>
<dbReference type="Gene3D" id="3.30.70.330">
    <property type="match status" value="1"/>
</dbReference>
<evidence type="ECO:0000256" key="4">
    <source>
        <dbReference type="PROSITE-ProRule" id="PRU00176"/>
    </source>
</evidence>
<accession>A0AAV5SFU9</accession>
<keyword evidence="2 4" id="KW-0694">RNA-binding</keyword>
<sequence>SARSDSASTSASSSVENTQPSSSPPSCSTTGGSEAVRLHISNIPYKWRDPDLKTMFAAHGEVVEAEVIFNERGSKGFGFVTMANKDGADAAKAAINGKNFEGRMVEVNPATAKMSGRQKAKVLQQLPPPATDPQLALQMLLQQQQLYAANAILAQYQQQQQ</sequence>
<dbReference type="PANTHER" id="PTHR15597:SF22">
    <property type="entry name" value="RNA-BINDING FOX PROTEIN 1, ISOFORM H"/>
    <property type="match status" value="1"/>
</dbReference>
<evidence type="ECO:0000313" key="8">
    <source>
        <dbReference type="Proteomes" id="UP001432027"/>
    </source>
</evidence>
<feature type="region of interest" description="Disordered" evidence="5">
    <location>
        <begin position="1"/>
        <end position="32"/>
    </location>
</feature>
<evidence type="ECO:0000256" key="1">
    <source>
        <dbReference type="ARBA" id="ARBA00004123"/>
    </source>
</evidence>
<keyword evidence="8" id="KW-1185">Reference proteome</keyword>
<keyword evidence="3" id="KW-0539">Nucleus</keyword>